<reference evidence="1 2" key="1">
    <citation type="submission" date="2024-01" db="EMBL/GenBank/DDBJ databases">
        <title>The genomes of 5 underutilized Papilionoideae crops provide insights into root nodulation and disease resistanc.</title>
        <authorList>
            <person name="Jiang F."/>
        </authorList>
    </citation>
    <scope>NUCLEOTIDE SEQUENCE [LARGE SCALE GENOMIC DNA]</scope>
    <source>
        <strain evidence="1">DUOXIRENSHENG_FW03</strain>
        <tissue evidence="1">Leaves</tissue>
    </source>
</reference>
<accession>A0AAN9XEI6</accession>
<keyword evidence="2" id="KW-1185">Reference proteome</keyword>
<name>A0AAN9XEI6_PSOTE</name>
<dbReference type="Proteomes" id="UP001386955">
    <property type="component" value="Unassembled WGS sequence"/>
</dbReference>
<dbReference type="AlphaFoldDB" id="A0AAN9XEI6"/>
<comment type="caution">
    <text evidence="1">The sequence shown here is derived from an EMBL/GenBank/DDBJ whole genome shotgun (WGS) entry which is preliminary data.</text>
</comment>
<protein>
    <submittedName>
        <fullName evidence="1">Uncharacterized protein</fullName>
    </submittedName>
</protein>
<proteinExistence type="predicted"/>
<dbReference type="EMBL" id="JAYMYS010000006">
    <property type="protein sequence ID" value="KAK7389593.1"/>
    <property type="molecule type" value="Genomic_DNA"/>
</dbReference>
<organism evidence="1 2">
    <name type="scientific">Psophocarpus tetragonolobus</name>
    <name type="common">Winged bean</name>
    <name type="synonym">Dolichos tetragonolobus</name>
    <dbReference type="NCBI Taxonomy" id="3891"/>
    <lineage>
        <taxon>Eukaryota</taxon>
        <taxon>Viridiplantae</taxon>
        <taxon>Streptophyta</taxon>
        <taxon>Embryophyta</taxon>
        <taxon>Tracheophyta</taxon>
        <taxon>Spermatophyta</taxon>
        <taxon>Magnoliopsida</taxon>
        <taxon>eudicotyledons</taxon>
        <taxon>Gunneridae</taxon>
        <taxon>Pentapetalae</taxon>
        <taxon>rosids</taxon>
        <taxon>fabids</taxon>
        <taxon>Fabales</taxon>
        <taxon>Fabaceae</taxon>
        <taxon>Papilionoideae</taxon>
        <taxon>50 kb inversion clade</taxon>
        <taxon>NPAAA clade</taxon>
        <taxon>indigoferoid/millettioid clade</taxon>
        <taxon>Phaseoleae</taxon>
        <taxon>Psophocarpus</taxon>
    </lineage>
</organism>
<gene>
    <name evidence="1" type="ORF">VNO78_24761</name>
</gene>
<sequence>MTWSMKVVAGSMGMPWFRGSCFICWSIKNCIQISREKEAGGRGIENHWNNILGTNNGVRAFKLPNPMY</sequence>
<evidence type="ECO:0000313" key="1">
    <source>
        <dbReference type="EMBL" id="KAK7389593.1"/>
    </source>
</evidence>
<evidence type="ECO:0000313" key="2">
    <source>
        <dbReference type="Proteomes" id="UP001386955"/>
    </source>
</evidence>